<comment type="caution">
    <text evidence="9">The sequence shown here is derived from an EMBL/GenBank/DDBJ whole genome shotgun (WGS) entry which is preliminary data.</text>
</comment>
<evidence type="ECO:0000256" key="2">
    <source>
        <dbReference type="ARBA" id="ARBA00004401"/>
    </source>
</evidence>
<dbReference type="InterPro" id="IPR019757">
    <property type="entry name" value="Pept_S26A_signal_pept_1_Lys-AS"/>
</dbReference>
<dbReference type="GO" id="GO:0005886">
    <property type="term" value="C:plasma membrane"/>
    <property type="evidence" value="ECO:0007669"/>
    <property type="project" value="UniProtKB-SubCell"/>
</dbReference>
<dbReference type="OrthoDB" id="9802919at2"/>
<feature type="domain" description="Peptidase S26" evidence="8">
    <location>
        <begin position="15"/>
        <end position="180"/>
    </location>
</feature>
<evidence type="ECO:0000256" key="4">
    <source>
        <dbReference type="ARBA" id="ARBA00013208"/>
    </source>
</evidence>
<dbReference type="Pfam" id="PF10502">
    <property type="entry name" value="Peptidase_S26"/>
    <property type="match status" value="1"/>
</dbReference>
<reference evidence="9 10" key="1">
    <citation type="submission" date="2019-04" db="EMBL/GenBank/DDBJ databases">
        <title>Bacillus caeni sp. nov., a bacterium isolated from mangrove sediment.</title>
        <authorList>
            <person name="Huang H."/>
            <person name="Mo K."/>
            <person name="Hu Y."/>
        </authorList>
    </citation>
    <scope>NUCLEOTIDE SEQUENCE [LARGE SCALE GENOMIC DNA]</scope>
    <source>
        <strain evidence="9 10">HB172195</strain>
    </source>
</reference>
<dbReference type="FunFam" id="2.10.109.10:FF:000004">
    <property type="entry name" value="Signal peptidase I"/>
    <property type="match status" value="1"/>
</dbReference>
<keyword evidence="7" id="KW-0812">Transmembrane</keyword>
<dbReference type="GO" id="GO:0004252">
    <property type="term" value="F:serine-type endopeptidase activity"/>
    <property type="evidence" value="ECO:0007669"/>
    <property type="project" value="InterPro"/>
</dbReference>
<comment type="catalytic activity">
    <reaction evidence="1 7">
        <text>Cleavage of hydrophobic, N-terminal signal or leader sequences from secreted and periplasmic proteins.</text>
        <dbReference type="EC" id="3.4.21.89"/>
    </reaction>
</comment>
<accession>A0A5R9F4P3</accession>
<feature type="transmembrane region" description="Helical" evidence="7">
    <location>
        <begin position="20"/>
        <end position="41"/>
    </location>
</feature>
<keyword evidence="7" id="KW-0472">Membrane</keyword>
<dbReference type="Gene3D" id="2.10.109.10">
    <property type="entry name" value="Umud Fragment, subunit A"/>
    <property type="match status" value="1"/>
</dbReference>
<evidence type="ECO:0000313" key="9">
    <source>
        <dbReference type="EMBL" id="TLS38001.1"/>
    </source>
</evidence>
<dbReference type="InterPro" id="IPR036286">
    <property type="entry name" value="LexA/Signal_pep-like_sf"/>
</dbReference>
<name>A0A5R9F4P3_9BACL</name>
<evidence type="ECO:0000259" key="8">
    <source>
        <dbReference type="Pfam" id="PF10502"/>
    </source>
</evidence>
<dbReference type="GO" id="GO:0006465">
    <property type="term" value="P:signal peptide processing"/>
    <property type="evidence" value="ECO:0007669"/>
    <property type="project" value="InterPro"/>
</dbReference>
<dbReference type="InterPro" id="IPR019533">
    <property type="entry name" value="Peptidase_S26"/>
</dbReference>
<comment type="subcellular location">
    <subcellularLocation>
        <location evidence="2">Cell membrane</location>
        <topology evidence="2">Single-pass type II membrane protein</topology>
    </subcellularLocation>
    <subcellularLocation>
        <location evidence="7">Membrane</location>
        <topology evidence="7">Single-pass type II membrane protein</topology>
    </subcellularLocation>
</comment>
<keyword evidence="10" id="KW-1185">Reference proteome</keyword>
<feature type="active site" evidence="6">
    <location>
        <position position="45"/>
    </location>
</feature>
<protein>
    <recommendedName>
        <fullName evidence="4 7">Signal peptidase I</fullName>
        <ecNumber evidence="4 7">3.4.21.89</ecNumber>
    </recommendedName>
</protein>
<organism evidence="9 10">
    <name type="scientific">Exobacillus caeni</name>
    <dbReference type="NCBI Taxonomy" id="2574798"/>
    <lineage>
        <taxon>Bacteria</taxon>
        <taxon>Bacillati</taxon>
        <taxon>Bacillota</taxon>
        <taxon>Bacilli</taxon>
        <taxon>Bacillales</taxon>
        <taxon>Guptibacillaceae</taxon>
        <taxon>Exobacillus</taxon>
    </lineage>
</organism>
<dbReference type="InterPro" id="IPR000223">
    <property type="entry name" value="Pept_S26A_signal_pept_1"/>
</dbReference>
<dbReference type="PRINTS" id="PR00727">
    <property type="entry name" value="LEADERPTASE"/>
</dbReference>
<dbReference type="PROSITE" id="PS00760">
    <property type="entry name" value="SPASE_I_2"/>
    <property type="match status" value="1"/>
</dbReference>
<dbReference type="PANTHER" id="PTHR43390:SF1">
    <property type="entry name" value="CHLOROPLAST PROCESSING PEPTIDASE"/>
    <property type="match status" value="1"/>
</dbReference>
<dbReference type="EC" id="3.4.21.89" evidence="4 7"/>
<keyword evidence="7" id="KW-1133">Transmembrane helix</keyword>
<dbReference type="GO" id="GO:0009003">
    <property type="term" value="F:signal peptidase activity"/>
    <property type="evidence" value="ECO:0007669"/>
    <property type="project" value="UniProtKB-EC"/>
</dbReference>
<gene>
    <name evidence="9" type="primary">lepB</name>
    <name evidence="9" type="ORF">FCL54_05495</name>
</gene>
<dbReference type="PANTHER" id="PTHR43390">
    <property type="entry name" value="SIGNAL PEPTIDASE I"/>
    <property type="match status" value="1"/>
</dbReference>
<evidence type="ECO:0000313" key="10">
    <source>
        <dbReference type="Proteomes" id="UP000308230"/>
    </source>
</evidence>
<dbReference type="Proteomes" id="UP000308230">
    <property type="component" value="Unassembled WGS sequence"/>
</dbReference>
<dbReference type="AlphaFoldDB" id="A0A5R9F4P3"/>
<dbReference type="NCBIfam" id="TIGR02227">
    <property type="entry name" value="sigpep_I_bact"/>
    <property type="match status" value="1"/>
</dbReference>
<dbReference type="SUPFAM" id="SSF51306">
    <property type="entry name" value="LexA/Signal peptidase"/>
    <property type="match status" value="1"/>
</dbReference>
<evidence type="ECO:0000256" key="6">
    <source>
        <dbReference type="PIRSR" id="PIRSR600223-1"/>
    </source>
</evidence>
<dbReference type="CDD" id="cd06530">
    <property type="entry name" value="S26_SPase_I"/>
    <property type="match status" value="1"/>
</dbReference>
<evidence type="ECO:0000256" key="7">
    <source>
        <dbReference type="RuleBase" id="RU362042"/>
    </source>
</evidence>
<evidence type="ECO:0000256" key="3">
    <source>
        <dbReference type="ARBA" id="ARBA00009370"/>
    </source>
</evidence>
<sequence>MEKRLKMETNRNPVWDWIKAFSIAVILAVVIREFLFTNYIVHGESMMPTIQDGNRLIINKIGYNVGNPDRFDLIVFHANEEEDYIKRVIGLPGDTIEYRDDVLYINGKAVEEPYLERYKKQVLNGNLTENFTLEEKTGRKVVPEGHLFLLGDNRLHSYDSRHIGFVEMDKVVGKVNLRYWPLEEIDVSFRSNQ</sequence>
<feature type="active site" evidence="6">
    <location>
        <position position="86"/>
    </location>
</feature>
<keyword evidence="7" id="KW-0645">Protease</keyword>
<keyword evidence="5 7" id="KW-0378">Hydrolase</keyword>
<proteinExistence type="inferred from homology"/>
<evidence type="ECO:0000256" key="5">
    <source>
        <dbReference type="ARBA" id="ARBA00022801"/>
    </source>
</evidence>
<evidence type="ECO:0000256" key="1">
    <source>
        <dbReference type="ARBA" id="ARBA00000677"/>
    </source>
</evidence>
<comment type="similarity">
    <text evidence="3 7">Belongs to the peptidase S26 family.</text>
</comment>
<dbReference type="EMBL" id="SWLG01000004">
    <property type="protein sequence ID" value="TLS38001.1"/>
    <property type="molecule type" value="Genomic_DNA"/>
</dbReference>